<evidence type="ECO:0000313" key="1">
    <source>
        <dbReference type="EMBL" id="CAI9273444.1"/>
    </source>
</evidence>
<accession>A0AA36DV94</accession>
<reference evidence="1" key="1">
    <citation type="submission" date="2023-04" db="EMBL/GenBank/DDBJ databases">
        <authorList>
            <person name="Vijverberg K."/>
            <person name="Xiong W."/>
            <person name="Schranz E."/>
        </authorList>
    </citation>
    <scope>NUCLEOTIDE SEQUENCE</scope>
</reference>
<keyword evidence="2" id="KW-1185">Reference proteome</keyword>
<evidence type="ECO:0000313" key="2">
    <source>
        <dbReference type="Proteomes" id="UP001177003"/>
    </source>
</evidence>
<protein>
    <submittedName>
        <fullName evidence="1">Uncharacterized protein</fullName>
    </submittedName>
</protein>
<dbReference type="AlphaFoldDB" id="A0AA36DV94"/>
<dbReference type="Proteomes" id="UP001177003">
    <property type="component" value="Chromosome 2"/>
</dbReference>
<gene>
    <name evidence="1" type="ORF">LSALG_LOCUS13592</name>
</gene>
<sequence>METVNDLDTIDVELDEFFKKKQRSRCEDELLNTLTKEALDECTIPEINLHDFKEILEAEAQQEELSDGHNKDKLQFQYLIHDPKVKWNNMKLVYGERYNVKKIREVNLAAYDHLVEMEPKSLCKAFFKGGMACEVNGVCPGPIKKTDEYSIDIKVVEEVEEVKEDGLIEVVEELVEEGLISPKHNLKNLMLCFNNPNKFQRMCLLRVNMYLCQSQMALMKHRIKMLMKMDLMMHRRTMMKMELMELMKHRRRRMMKMELILLKLGLEL</sequence>
<proteinExistence type="predicted"/>
<dbReference type="EMBL" id="OX465078">
    <property type="protein sequence ID" value="CAI9273444.1"/>
    <property type="molecule type" value="Genomic_DNA"/>
</dbReference>
<name>A0AA36DV94_LACSI</name>
<organism evidence="1 2">
    <name type="scientific">Lactuca saligna</name>
    <name type="common">Willowleaf lettuce</name>
    <dbReference type="NCBI Taxonomy" id="75948"/>
    <lineage>
        <taxon>Eukaryota</taxon>
        <taxon>Viridiplantae</taxon>
        <taxon>Streptophyta</taxon>
        <taxon>Embryophyta</taxon>
        <taxon>Tracheophyta</taxon>
        <taxon>Spermatophyta</taxon>
        <taxon>Magnoliopsida</taxon>
        <taxon>eudicotyledons</taxon>
        <taxon>Gunneridae</taxon>
        <taxon>Pentapetalae</taxon>
        <taxon>asterids</taxon>
        <taxon>campanulids</taxon>
        <taxon>Asterales</taxon>
        <taxon>Asteraceae</taxon>
        <taxon>Cichorioideae</taxon>
        <taxon>Cichorieae</taxon>
        <taxon>Lactucinae</taxon>
        <taxon>Lactuca</taxon>
    </lineage>
</organism>